<organism evidence="1 2">
    <name type="scientific">Emiliania huxleyi (strain CCMP1516)</name>
    <dbReference type="NCBI Taxonomy" id="280463"/>
    <lineage>
        <taxon>Eukaryota</taxon>
        <taxon>Haptista</taxon>
        <taxon>Haptophyta</taxon>
        <taxon>Prymnesiophyceae</taxon>
        <taxon>Isochrysidales</taxon>
        <taxon>Noelaerhabdaceae</taxon>
        <taxon>Emiliania</taxon>
    </lineage>
</organism>
<dbReference type="Gene3D" id="3.30.730.10">
    <property type="entry name" value="AP2/ERF domain"/>
    <property type="match status" value="2"/>
</dbReference>
<dbReference type="KEGG" id="ehx:EMIHUDRAFT_253181"/>
<dbReference type="AlphaFoldDB" id="A0A0D3KC10"/>
<accession>A0A0D3KC10</accession>
<dbReference type="InterPro" id="IPR016177">
    <property type="entry name" value="DNA-bd_dom_sf"/>
</dbReference>
<dbReference type="RefSeq" id="XP_005785724.1">
    <property type="nucleotide sequence ID" value="XM_005785667.1"/>
</dbReference>
<dbReference type="EnsemblProtists" id="EOD33295">
    <property type="protein sequence ID" value="EOD33295"/>
    <property type="gene ID" value="EMIHUDRAFT_253181"/>
</dbReference>
<reference evidence="2" key="1">
    <citation type="journal article" date="2013" name="Nature">
        <title>Pan genome of the phytoplankton Emiliania underpins its global distribution.</title>
        <authorList>
            <person name="Read B.A."/>
            <person name="Kegel J."/>
            <person name="Klute M.J."/>
            <person name="Kuo A."/>
            <person name="Lefebvre S.C."/>
            <person name="Maumus F."/>
            <person name="Mayer C."/>
            <person name="Miller J."/>
            <person name="Monier A."/>
            <person name="Salamov A."/>
            <person name="Young J."/>
            <person name="Aguilar M."/>
            <person name="Claverie J.M."/>
            <person name="Frickenhaus S."/>
            <person name="Gonzalez K."/>
            <person name="Herman E.K."/>
            <person name="Lin Y.C."/>
            <person name="Napier J."/>
            <person name="Ogata H."/>
            <person name="Sarno A.F."/>
            <person name="Shmutz J."/>
            <person name="Schroeder D."/>
            <person name="de Vargas C."/>
            <person name="Verret F."/>
            <person name="von Dassow P."/>
            <person name="Valentin K."/>
            <person name="Van de Peer Y."/>
            <person name="Wheeler G."/>
            <person name="Dacks J.B."/>
            <person name="Delwiche C.F."/>
            <person name="Dyhrman S.T."/>
            <person name="Glockner G."/>
            <person name="John U."/>
            <person name="Richards T."/>
            <person name="Worden A.Z."/>
            <person name="Zhang X."/>
            <person name="Grigoriev I.V."/>
            <person name="Allen A.E."/>
            <person name="Bidle K."/>
            <person name="Borodovsky M."/>
            <person name="Bowler C."/>
            <person name="Brownlee C."/>
            <person name="Cock J.M."/>
            <person name="Elias M."/>
            <person name="Gladyshev V.N."/>
            <person name="Groth M."/>
            <person name="Guda C."/>
            <person name="Hadaegh A."/>
            <person name="Iglesias-Rodriguez M.D."/>
            <person name="Jenkins J."/>
            <person name="Jones B.M."/>
            <person name="Lawson T."/>
            <person name="Leese F."/>
            <person name="Lindquist E."/>
            <person name="Lobanov A."/>
            <person name="Lomsadze A."/>
            <person name="Malik S.B."/>
            <person name="Marsh M.E."/>
            <person name="Mackinder L."/>
            <person name="Mock T."/>
            <person name="Mueller-Roeber B."/>
            <person name="Pagarete A."/>
            <person name="Parker M."/>
            <person name="Probert I."/>
            <person name="Quesneville H."/>
            <person name="Raines C."/>
            <person name="Rensing S.A."/>
            <person name="Riano-Pachon D.M."/>
            <person name="Richier S."/>
            <person name="Rokitta S."/>
            <person name="Shiraiwa Y."/>
            <person name="Soanes D.M."/>
            <person name="van der Giezen M."/>
            <person name="Wahlund T.M."/>
            <person name="Williams B."/>
            <person name="Wilson W."/>
            <person name="Wolfe G."/>
            <person name="Wurch L.L."/>
        </authorList>
    </citation>
    <scope>NUCLEOTIDE SEQUENCE</scope>
</reference>
<proteinExistence type="predicted"/>
<name>A0A0D3KC10_EMIH1</name>
<dbReference type="PaxDb" id="2903-EOD33295"/>
<dbReference type="InterPro" id="IPR036955">
    <property type="entry name" value="AP2/ERF_dom_sf"/>
</dbReference>
<reference evidence="1" key="2">
    <citation type="submission" date="2024-10" db="UniProtKB">
        <authorList>
            <consortium name="EnsemblProtists"/>
        </authorList>
    </citation>
    <scope>IDENTIFICATION</scope>
</reference>
<sequence length="138" mass="15054">MVEDCSHSSFTGYKCVYEHFGRFQAKRWVDGKEVCLGTFATAVEAAAAYARAVGGFQPPPPTVVTESEGLRLHLSTSNTTGYAGVTFYRVGQYHARTRVDGRKRTLGVFDSPVEAAVAYARAVGGKRRRPEDEDGDEA</sequence>
<protein>
    <recommendedName>
        <fullName evidence="3">AP2/ERF domain-containing protein</fullName>
    </recommendedName>
</protein>
<dbReference type="SUPFAM" id="SSF54171">
    <property type="entry name" value="DNA-binding domain"/>
    <property type="match status" value="2"/>
</dbReference>
<dbReference type="HOGENOM" id="CLU_127933_0_0_1"/>
<dbReference type="GeneID" id="17278567"/>
<evidence type="ECO:0008006" key="3">
    <source>
        <dbReference type="Google" id="ProtNLM"/>
    </source>
</evidence>
<evidence type="ECO:0000313" key="1">
    <source>
        <dbReference type="EnsemblProtists" id="EOD33295"/>
    </source>
</evidence>
<keyword evidence="2" id="KW-1185">Reference proteome</keyword>
<dbReference type="GO" id="GO:0003700">
    <property type="term" value="F:DNA-binding transcription factor activity"/>
    <property type="evidence" value="ECO:0007669"/>
    <property type="project" value="InterPro"/>
</dbReference>
<evidence type="ECO:0000313" key="2">
    <source>
        <dbReference type="Proteomes" id="UP000013827"/>
    </source>
</evidence>
<dbReference type="GO" id="GO:0003677">
    <property type="term" value="F:DNA binding"/>
    <property type="evidence" value="ECO:0007669"/>
    <property type="project" value="InterPro"/>
</dbReference>
<dbReference type="Proteomes" id="UP000013827">
    <property type="component" value="Unassembled WGS sequence"/>
</dbReference>